<reference evidence="2" key="1">
    <citation type="journal article" date="2023" name="G3 (Bethesda)">
        <title>Genome assembly and association tests identify interacting loci associated with vigor, precocity, and sex in interspecific pistachio rootstocks.</title>
        <authorList>
            <person name="Palmer W."/>
            <person name="Jacygrad E."/>
            <person name="Sagayaradj S."/>
            <person name="Cavanaugh K."/>
            <person name="Han R."/>
            <person name="Bertier L."/>
            <person name="Beede B."/>
            <person name="Kafkas S."/>
            <person name="Golino D."/>
            <person name="Preece J."/>
            <person name="Michelmore R."/>
        </authorList>
    </citation>
    <scope>NUCLEOTIDE SEQUENCE [LARGE SCALE GENOMIC DNA]</scope>
</reference>
<dbReference type="Proteomes" id="UP001163603">
    <property type="component" value="Chromosome 11"/>
</dbReference>
<comment type="caution">
    <text evidence="1">The sequence shown here is derived from an EMBL/GenBank/DDBJ whole genome shotgun (WGS) entry which is preliminary data.</text>
</comment>
<dbReference type="EMBL" id="CM047746">
    <property type="protein sequence ID" value="KAJ0020555.1"/>
    <property type="molecule type" value="Genomic_DNA"/>
</dbReference>
<evidence type="ECO:0000313" key="2">
    <source>
        <dbReference type="Proteomes" id="UP001163603"/>
    </source>
</evidence>
<proteinExistence type="predicted"/>
<keyword evidence="2" id="KW-1185">Reference proteome</keyword>
<name>A0ACC0XQ04_9ROSI</name>
<protein>
    <submittedName>
        <fullName evidence="1">Uncharacterized protein</fullName>
    </submittedName>
</protein>
<sequence>MIIKRNLKSQMPSLKRCKLDISTNEDNKNSTKRKKRKTNGYYQFNLLGEVVSGIRSELQFLMALWLRRELLRLGALKYHVL</sequence>
<accession>A0ACC0XQ04</accession>
<gene>
    <name evidence="1" type="ORF">Pint_31032</name>
</gene>
<evidence type="ECO:0000313" key="1">
    <source>
        <dbReference type="EMBL" id="KAJ0020555.1"/>
    </source>
</evidence>
<organism evidence="1 2">
    <name type="scientific">Pistacia integerrima</name>
    <dbReference type="NCBI Taxonomy" id="434235"/>
    <lineage>
        <taxon>Eukaryota</taxon>
        <taxon>Viridiplantae</taxon>
        <taxon>Streptophyta</taxon>
        <taxon>Embryophyta</taxon>
        <taxon>Tracheophyta</taxon>
        <taxon>Spermatophyta</taxon>
        <taxon>Magnoliopsida</taxon>
        <taxon>eudicotyledons</taxon>
        <taxon>Gunneridae</taxon>
        <taxon>Pentapetalae</taxon>
        <taxon>rosids</taxon>
        <taxon>malvids</taxon>
        <taxon>Sapindales</taxon>
        <taxon>Anacardiaceae</taxon>
        <taxon>Pistacia</taxon>
    </lineage>
</organism>